<dbReference type="SUPFAM" id="SSF49899">
    <property type="entry name" value="Concanavalin A-like lectins/glucanases"/>
    <property type="match status" value="1"/>
</dbReference>
<gene>
    <name evidence="2" type="ORF">SAMN06265222_111133</name>
</gene>
<name>A0ABY1QEN0_9BACT</name>
<sequence length="448" mass="50520">MKKLRYLVSLSVLFACAVTSATLHADSPQPVWELGQDTTDSAQSPSEIKIKGDIDLQSKLISIDGDNTFTLPAKVLGSQTEYTIEFEVQRPIEMQSGHAIVLISNSDPESNAGIKLVYHPPAYNAAWLYCNGYRTIEQRGFLHKNFTKLTLVVKDSRLSLFRDGLILAVTDAIQPSSLPLTFGGAHSEQRMPQAYQMRHVKVHSKAVFPPDFDPSVKRMRNYSGDQYVMQRVEITDPLLPRILVVGDSISMGYRRFITEHFEGRAYVDYWVGSGVEWYGKDINEPDAVAAKAWTGVLSHGPYDVISWNAMTLHWWHTEQTQRCPEDSLARNIGDAVDFLKKHAPDTDLIWVRCTPIRANLADGTPSLDNPNNERVTRYNQMVDEVMHQKGIPEVDLNPIAAKQLHTISKGSNDTLHWGLDNSRLFAHAIVEQIELTLVKRQELQGKQR</sequence>
<dbReference type="EMBL" id="FXUG01000011">
    <property type="protein sequence ID" value="SMP68926.1"/>
    <property type="molecule type" value="Genomic_DNA"/>
</dbReference>
<feature type="signal peptide" evidence="1">
    <location>
        <begin position="1"/>
        <end position="25"/>
    </location>
</feature>
<dbReference type="InterPro" id="IPR013320">
    <property type="entry name" value="ConA-like_dom_sf"/>
</dbReference>
<dbReference type="Gene3D" id="3.40.50.1110">
    <property type="entry name" value="SGNH hydrolase"/>
    <property type="match status" value="1"/>
</dbReference>
<dbReference type="PROSITE" id="PS51257">
    <property type="entry name" value="PROKAR_LIPOPROTEIN"/>
    <property type="match status" value="1"/>
</dbReference>
<keyword evidence="1" id="KW-0732">Signal</keyword>
<evidence type="ECO:0000256" key="1">
    <source>
        <dbReference type="SAM" id="SignalP"/>
    </source>
</evidence>
<keyword evidence="3" id="KW-1185">Reference proteome</keyword>
<evidence type="ECO:0000313" key="3">
    <source>
        <dbReference type="Proteomes" id="UP001158067"/>
    </source>
</evidence>
<reference evidence="2 3" key="1">
    <citation type="submission" date="2017-05" db="EMBL/GenBank/DDBJ databases">
        <authorList>
            <person name="Varghese N."/>
            <person name="Submissions S."/>
        </authorList>
    </citation>
    <scope>NUCLEOTIDE SEQUENCE [LARGE SCALE GENOMIC DNA]</scope>
    <source>
        <strain evidence="2 3">DSM 25457</strain>
    </source>
</reference>
<dbReference type="RefSeq" id="WP_283434096.1">
    <property type="nucleotide sequence ID" value="NZ_FXUG01000011.1"/>
</dbReference>
<accession>A0ABY1QEN0</accession>
<dbReference type="SUPFAM" id="SSF52266">
    <property type="entry name" value="SGNH hydrolase"/>
    <property type="match status" value="1"/>
</dbReference>
<evidence type="ECO:0000313" key="2">
    <source>
        <dbReference type="EMBL" id="SMP68926.1"/>
    </source>
</evidence>
<feature type="chain" id="PRO_5046092417" description="SGNH hydrolase-type esterase domain-containing protein" evidence="1">
    <location>
        <begin position="26"/>
        <end position="448"/>
    </location>
</feature>
<dbReference type="InterPro" id="IPR036514">
    <property type="entry name" value="SGNH_hydro_sf"/>
</dbReference>
<proteinExistence type="predicted"/>
<dbReference type="Proteomes" id="UP001158067">
    <property type="component" value="Unassembled WGS sequence"/>
</dbReference>
<protein>
    <recommendedName>
        <fullName evidence="4">SGNH hydrolase-type esterase domain-containing protein</fullName>
    </recommendedName>
</protein>
<evidence type="ECO:0008006" key="4">
    <source>
        <dbReference type="Google" id="ProtNLM"/>
    </source>
</evidence>
<comment type="caution">
    <text evidence="2">The sequence shown here is derived from an EMBL/GenBank/DDBJ whole genome shotgun (WGS) entry which is preliminary data.</text>
</comment>
<organism evidence="2 3">
    <name type="scientific">Neorhodopirellula lusitana</name>
    <dbReference type="NCBI Taxonomy" id="445327"/>
    <lineage>
        <taxon>Bacteria</taxon>
        <taxon>Pseudomonadati</taxon>
        <taxon>Planctomycetota</taxon>
        <taxon>Planctomycetia</taxon>
        <taxon>Pirellulales</taxon>
        <taxon>Pirellulaceae</taxon>
        <taxon>Neorhodopirellula</taxon>
    </lineage>
</organism>